<evidence type="ECO:0000256" key="5">
    <source>
        <dbReference type="SAM" id="SignalP"/>
    </source>
</evidence>
<dbReference type="RefSeq" id="WP_272745534.1">
    <property type="nucleotide sequence ID" value="NZ_JAQQKV010000003.1"/>
</dbReference>
<evidence type="ECO:0000256" key="1">
    <source>
        <dbReference type="ARBA" id="ARBA00004442"/>
    </source>
</evidence>
<dbReference type="EMBL" id="JAQQKV010000003">
    <property type="protein sequence ID" value="MDC7677207.1"/>
    <property type="molecule type" value="Genomic_DNA"/>
</dbReference>
<evidence type="ECO:0000259" key="7">
    <source>
        <dbReference type="Pfam" id="PF07715"/>
    </source>
</evidence>
<evidence type="ECO:0000256" key="2">
    <source>
        <dbReference type="ARBA" id="ARBA00023136"/>
    </source>
</evidence>
<dbReference type="Proteomes" id="UP001218579">
    <property type="component" value="Unassembled WGS sequence"/>
</dbReference>
<keyword evidence="9" id="KW-1185">Reference proteome</keyword>
<dbReference type="PANTHER" id="PTHR40980:SF3">
    <property type="entry name" value="TONB-DEPENDENT RECEPTOR-LIKE BETA-BARREL DOMAIN-CONTAINING PROTEIN"/>
    <property type="match status" value="1"/>
</dbReference>
<feature type="chain" id="PRO_5046390006" evidence="5">
    <location>
        <begin position="33"/>
        <end position="1152"/>
    </location>
</feature>
<comment type="similarity">
    <text evidence="4">Belongs to the TonB-dependent receptor family.</text>
</comment>
<keyword evidence="2 4" id="KW-0472">Membrane</keyword>
<evidence type="ECO:0000259" key="6">
    <source>
        <dbReference type="Pfam" id="PF00593"/>
    </source>
</evidence>
<evidence type="ECO:0000313" key="8">
    <source>
        <dbReference type="EMBL" id="MDC7677207.1"/>
    </source>
</evidence>
<dbReference type="InterPro" id="IPR000531">
    <property type="entry name" value="Beta-barrel_TonB"/>
</dbReference>
<dbReference type="Pfam" id="PF00593">
    <property type="entry name" value="TonB_dep_Rec_b-barrel"/>
    <property type="match status" value="1"/>
</dbReference>
<dbReference type="InterPro" id="IPR037066">
    <property type="entry name" value="Plug_dom_sf"/>
</dbReference>
<dbReference type="Gene3D" id="2.40.170.20">
    <property type="entry name" value="TonB-dependent receptor, beta-barrel domain"/>
    <property type="match status" value="1"/>
</dbReference>
<gene>
    <name evidence="8" type="ORF">PQU98_13770</name>
</gene>
<dbReference type="Gene3D" id="2.170.130.10">
    <property type="entry name" value="TonB-dependent receptor, plug domain"/>
    <property type="match status" value="1"/>
</dbReference>
<keyword evidence="4" id="KW-0798">TonB box</keyword>
<dbReference type="InterPro" id="IPR012910">
    <property type="entry name" value="Plug_dom"/>
</dbReference>
<organism evidence="8 9">
    <name type="scientific">Asticcacaulis machinosus</name>
    <dbReference type="NCBI Taxonomy" id="2984211"/>
    <lineage>
        <taxon>Bacteria</taxon>
        <taxon>Pseudomonadati</taxon>
        <taxon>Pseudomonadota</taxon>
        <taxon>Alphaproteobacteria</taxon>
        <taxon>Caulobacterales</taxon>
        <taxon>Caulobacteraceae</taxon>
        <taxon>Asticcacaulis</taxon>
    </lineage>
</organism>
<keyword evidence="8" id="KW-0675">Receptor</keyword>
<comment type="caution">
    <text evidence="8">The sequence shown here is derived from an EMBL/GenBank/DDBJ whole genome shotgun (WGS) entry which is preliminary data.</text>
</comment>
<sequence length="1152" mass="125306">MKIKREAHAGARGILLAGISAGALMIATGVMAQEAAPAAPADNVTEVVVTGYRASLQSALRSKKNADVIMDAIDAEDIADFPDSNLAESLQRIPGISIDRDNGEGRTISVRGLDGGFSRVRINNMEALSTSGANNADGSPNRSRSFDFNAFASELFSSVRVRKSSSAEADEGSLGATVDLITGRPFDFKTGAIAFSAENSYYENSGKSSPRVTGLFSRRWADGRLGFLGSVAWAKRSSEDDNYARSPGGVEYVYRSTDFTGDELPGRAGFAAPTGTVFTALIPAPANVTGAALTAYKANPANYYNPVANPLAYAELTGSDPAAYAKLHPNCATTTSQPVANLTPTSPGCNDSLIRFPALASVSQRNVDTERLGITTAFQAQITPRTRLSVDFLYSKFESESTNYQLGAVGLNRNNTNAAYAFGANVPTATARSGTAMTDAQRRALYPGGCSFAVEDALNAGYDCGQQIYGTTPAAGYTYSLNPKNLDPYEYYTNVNSPGYAGPAATLPFRGDLIGRPSTKVLAAEVEGQNATYLELSNVDWRSGADRGVYTTEFSQVSFELTHQFSERLFGKLAVGASKSSNDQHGYLVEFNRLDAQETYTWDQRNKDSLPVFDPGFDAANPANWGIVKGLSAMRHYRSVTENEYAGWKADFSYDLTEHLTFKFGATQRKFDFFTQNWTRGSDIVNPTEKEAGVSVASLGNIVEFGQGLDLQEGTVTSFFVPNLEAFDATFGFMCDCVNAYGDWRISTKRGRAAYNVSEKNDSFYGQLDFKYEVLGGRRLSGNIGVRQAKTEINSIGQNTVGRIVTGHNEYTDTLPAANVTFEVFENLYIRAAAAKVMARPSLGVLSPQITAINIPSGTDLSAYGTLSVGNPKLAPYRGKSFDVSAEWYFTQGGLISLGWFRKEIDSFPQTIFYEGALSEFLTDEERAALKLQFPGLTGGDVNRRAWIDNDGLVQARQMRDTPGGYLEGWEFSYQQDLTFLPWYFKNLGVQFNMTKLESEFQYLIDPGSVTPGTGVVTRPATWAPGPWLGSSPKGMNFTLYYETEKFNARVSVAKRDEFYKTYPIGVGSCDPGLQANGSACNSPLINEFGITDGTTNVDMSMRYAPIKRVNITFEALNLTNETGRQYAYTDPALTSYSSTGRNFRLGLRYKY</sequence>
<feature type="domain" description="TonB-dependent receptor plug" evidence="7">
    <location>
        <begin position="63"/>
        <end position="176"/>
    </location>
</feature>
<feature type="domain" description="TonB-dependent receptor-like beta-barrel" evidence="6">
    <location>
        <begin position="597"/>
        <end position="1119"/>
    </location>
</feature>
<evidence type="ECO:0000313" key="9">
    <source>
        <dbReference type="Proteomes" id="UP001218579"/>
    </source>
</evidence>
<evidence type="ECO:0000256" key="4">
    <source>
        <dbReference type="RuleBase" id="RU003357"/>
    </source>
</evidence>
<dbReference type="InterPro" id="IPR036942">
    <property type="entry name" value="Beta-barrel_TonB_sf"/>
</dbReference>
<accession>A0ABT5HLU2</accession>
<evidence type="ECO:0000256" key="3">
    <source>
        <dbReference type="ARBA" id="ARBA00023237"/>
    </source>
</evidence>
<feature type="signal peptide" evidence="5">
    <location>
        <begin position="1"/>
        <end position="32"/>
    </location>
</feature>
<protein>
    <submittedName>
        <fullName evidence="8">TonB-dependent receptor</fullName>
    </submittedName>
</protein>
<dbReference type="PANTHER" id="PTHR40980">
    <property type="entry name" value="PLUG DOMAIN-CONTAINING PROTEIN"/>
    <property type="match status" value="1"/>
</dbReference>
<keyword evidence="5" id="KW-0732">Signal</keyword>
<dbReference type="SUPFAM" id="SSF56935">
    <property type="entry name" value="Porins"/>
    <property type="match status" value="1"/>
</dbReference>
<reference evidence="8 9" key="1">
    <citation type="submission" date="2023-01" db="EMBL/GenBank/DDBJ databases">
        <title>Novel species of the genus Asticcacaulis isolated from rivers.</title>
        <authorList>
            <person name="Lu H."/>
        </authorList>
    </citation>
    <scope>NUCLEOTIDE SEQUENCE [LARGE SCALE GENOMIC DNA]</scope>
    <source>
        <strain evidence="8 9">LKC15W</strain>
    </source>
</reference>
<keyword evidence="3" id="KW-0998">Cell outer membrane</keyword>
<proteinExistence type="inferred from homology"/>
<name>A0ABT5HLU2_9CAUL</name>
<comment type="subcellular location">
    <subcellularLocation>
        <location evidence="1 4">Cell outer membrane</location>
    </subcellularLocation>
</comment>
<dbReference type="Pfam" id="PF07715">
    <property type="entry name" value="Plug"/>
    <property type="match status" value="1"/>
</dbReference>